<dbReference type="EMBL" id="CAJVPJ010000494">
    <property type="protein sequence ID" value="CAG8530644.1"/>
    <property type="molecule type" value="Genomic_DNA"/>
</dbReference>
<dbReference type="Proteomes" id="UP000789572">
    <property type="component" value="Unassembled WGS sequence"/>
</dbReference>
<evidence type="ECO:0000313" key="8">
    <source>
        <dbReference type="EMBL" id="CAG8530644.1"/>
    </source>
</evidence>
<evidence type="ECO:0000313" key="9">
    <source>
        <dbReference type="Proteomes" id="UP000789572"/>
    </source>
</evidence>
<protein>
    <submittedName>
        <fullName evidence="8">3049_t:CDS:1</fullName>
    </submittedName>
</protein>
<feature type="compositionally biased region" description="Polar residues" evidence="6">
    <location>
        <begin position="264"/>
        <end position="277"/>
    </location>
</feature>
<evidence type="ECO:0000256" key="4">
    <source>
        <dbReference type="ARBA" id="ARBA00023163"/>
    </source>
</evidence>
<feature type="compositionally biased region" description="Low complexity" evidence="6">
    <location>
        <begin position="280"/>
        <end position="291"/>
    </location>
</feature>
<comment type="caution">
    <text evidence="8">The sequence shown here is derived from an EMBL/GenBank/DDBJ whole genome shotgun (WGS) entry which is preliminary data.</text>
</comment>
<feature type="compositionally biased region" description="Polar residues" evidence="6">
    <location>
        <begin position="221"/>
        <end position="237"/>
    </location>
</feature>
<gene>
    <name evidence="8" type="ORF">POCULU_LOCUS4042</name>
</gene>
<keyword evidence="3" id="KW-0238">DNA-binding</keyword>
<dbReference type="GO" id="GO:0000978">
    <property type="term" value="F:RNA polymerase II cis-regulatory region sequence-specific DNA binding"/>
    <property type="evidence" value="ECO:0007669"/>
    <property type="project" value="TreeGrafter"/>
</dbReference>
<feature type="region of interest" description="Disordered" evidence="6">
    <location>
        <begin position="164"/>
        <end position="364"/>
    </location>
</feature>
<dbReference type="Pfam" id="PF00010">
    <property type="entry name" value="HLH"/>
    <property type="match status" value="1"/>
</dbReference>
<dbReference type="OrthoDB" id="5778525at2759"/>
<evidence type="ECO:0000256" key="5">
    <source>
        <dbReference type="ARBA" id="ARBA00023242"/>
    </source>
</evidence>
<feature type="compositionally biased region" description="Basic and acidic residues" evidence="6">
    <location>
        <begin position="250"/>
        <end position="263"/>
    </location>
</feature>
<feature type="compositionally biased region" description="Low complexity" evidence="6">
    <location>
        <begin position="193"/>
        <end position="220"/>
    </location>
</feature>
<evidence type="ECO:0000256" key="2">
    <source>
        <dbReference type="ARBA" id="ARBA00023015"/>
    </source>
</evidence>
<keyword evidence="9" id="KW-1185">Reference proteome</keyword>
<dbReference type="SUPFAM" id="SSF47459">
    <property type="entry name" value="HLH, helix-loop-helix DNA-binding domain"/>
    <property type="match status" value="1"/>
</dbReference>
<dbReference type="Gene3D" id="4.10.280.10">
    <property type="entry name" value="Helix-loop-helix DNA-binding domain"/>
    <property type="match status" value="1"/>
</dbReference>
<dbReference type="PROSITE" id="PS50888">
    <property type="entry name" value="BHLH"/>
    <property type="match status" value="1"/>
</dbReference>
<sequence>MVRPYYSNVQVTPLLERTFSHAWKTNRVMIGLDLNGGFNVFNATNQKYKSCTHDSRTWGHSDDIRFGNTLPTESISDEMSMSSMRSERLENDFLVSNMAQGDMSEPPPFEDFKYDWNLPDLSNFPIFGQNNDFGQNQQLLSPAEHEFIFGSFLRPLEENPDFMFNPELPNDLPQLPPYLPPNDMNDSLFSLDSPFEIGTSSSSSSHQPTVSSSTSLSPRTQNLVLSSSPKQKNNQLASGDPISSIPAKRKSGDDVDKSLESSRRASNPRLSQIQTKPLSRRNSQSSSSASSPKPDDIPPTMEISCLSIDGDNRNGNSSKEDHRSSAANDKPATPSSPASSSHEVEPKREPHDSSEFDETSSNFDNAIDMKVDGKLISAKSSRKPYKELLTEEEKRANHIASEQKRRNTIRAGFKELTDIIPTLKNVNNSKSTILFKAVDYIKYLERRNRNLKERANILETRVELELRSGKRLFPHHSHSHFGLNFPHTRVGPMPMGPSYGMLPNMLGINHAQQQIMPQQMQNMYYMADNAQTQQSFR</sequence>
<dbReference type="GO" id="GO:0046983">
    <property type="term" value="F:protein dimerization activity"/>
    <property type="evidence" value="ECO:0007669"/>
    <property type="project" value="InterPro"/>
</dbReference>
<dbReference type="SMART" id="SM00353">
    <property type="entry name" value="HLH"/>
    <property type="match status" value="1"/>
</dbReference>
<feature type="domain" description="BHLH" evidence="7">
    <location>
        <begin position="393"/>
        <end position="444"/>
    </location>
</feature>
<evidence type="ECO:0000256" key="3">
    <source>
        <dbReference type="ARBA" id="ARBA00023125"/>
    </source>
</evidence>
<feature type="compositionally biased region" description="Low complexity" evidence="6">
    <location>
        <begin position="331"/>
        <end position="341"/>
    </location>
</feature>
<keyword evidence="5" id="KW-0539">Nucleus</keyword>
<dbReference type="PANTHER" id="PTHR15741:SF27">
    <property type="entry name" value="TRANSCRIPTION FACTOR AP-4"/>
    <property type="match status" value="1"/>
</dbReference>
<organism evidence="8 9">
    <name type="scientific">Paraglomus occultum</name>
    <dbReference type="NCBI Taxonomy" id="144539"/>
    <lineage>
        <taxon>Eukaryota</taxon>
        <taxon>Fungi</taxon>
        <taxon>Fungi incertae sedis</taxon>
        <taxon>Mucoromycota</taxon>
        <taxon>Glomeromycotina</taxon>
        <taxon>Glomeromycetes</taxon>
        <taxon>Paraglomerales</taxon>
        <taxon>Paraglomeraceae</taxon>
        <taxon>Paraglomus</taxon>
    </lineage>
</organism>
<reference evidence="8" key="1">
    <citation type="submission" date="2021-06" db="EMBL/GenBank/DDBJ databases">
        <authorList>
            <person name="Kallberg Y."/>
            <person name="Tangrot J."/>
            <person name="Rosling A."/>
        </authorList>
    </citation>
    <scope>NUCLEOTIDE SEQUENCE</scope>
    <source>
        <strain evidence="8">IA702</strain>
    </source>
</reference>
<comment type="subcellular location">
    <subcellularLocation>
        <location evidence="1">Nucleus</location>
    </subcellularLocation>
</comment>
<dbReference type="GO" id="GO:0000981">
    <property type="term" value="F:DNA-binding transcription factor activity, RNA polymerase II-specific"/>
    <property type="evidence" value="ECO:0007669"/>
    <property type="project" value="TreeGrafter"/>
</dbReference>
<dbReference type="GO" id="GO:0005634">
    <property type="term" value="C:nucleus"/>
    <property type="evidence" value="ECO:0007669"/>
    <property type="project" value="UniProtKB-SubCell"/>
</dbReference>
<evidence type="ECO:0000259" key="7">
    <source>
        <dbReference type="PROSITE" id="PS50888"/>
    </source>
</evidence>
<dbReference type="InterPro" id="IPR036638">
    <property type="entry name" value="HLH_DNA-bd_sf"/>
</dbReference>
<keyword evidence="4" id="KW-0804">Transcription</keyword>
<evidence type="ECO:0000256" key="6">
    <source>
        <dbReference type="SAM" id="MobiDB-lite"/>
    </source>
</evidence>
<dbReference type="InterPro" id="IPR011598">
    <property type="entry name" value="bHLH_dom"/>
</dbReference>
<dbReference type="AlphaFoldDB" id="A0A9N9FEU2"/>
<proteinExistence type="predicted"/>
<name>A0A9N9FEU2_9GLOM</name>
<dbReference type="InterPro" id="IPR052207">
    <property type="entry name" value="Max-like/E-box_TFs"/>
</dbReference>
<accession>A0A9N9FEU2</accession>
<evidence type="ECO:0000256" key="1">
    <source>
        <dbReference type="ARBA" id="ARBA00004123"/>
    </source>
</evidence>
<dbReference type="CDD" id="cd11404">
    <property type="entry name" value="bHLHzip_Mlx_like"/>
    <property type="match status" value="1"/>
</dbReference>
<feature type="compositionally biased region" description="Basic and acidic residues" evidence="6">
    <location>
        <begin position="342"/>
        <end position="354"/>
    </location>
</feature>
<keyword evidence="2" id="KW-0805">Transcription regulation</keyword>
<dbReference type="PANTHER" id="PTHR15741">
    <property type="entry name" value="BASIC HELIX-LOOP-HELIX ZIP TRANSCRIPTION FACTOR"/>
    <property type="match status" value="1"/>
</dbReference>